<dbReference type="PANTHER" id="PTHR10796">
    <property type="entry name" value="PATCHED-RELATED"/>
    <property type="match status" value="1"/>
</dbReference>
<name>A0AAE0BGK6_9CHLO</name>
<dbReference type="Gene3D" id="1.20.1640.10">
    <property type="entry name" value="Multidrug efflux transporter AcrB transmembrane domain"/>
    <property type="match status" value="1"/>
</dbReference>
<proteinExistence type="predicted"/>
<evidence type="ECO:0000313" key="2">
    <source>
        <dbReference type="EMBL" id="KAK3235294.1"/>
    </source>
</evidence>
<feature type="transmembrane region" description="Helical" evidence="1">
    <location>
        <begin position="372"/>
        <end position="395"/>
    </location>
</feature>
<organism evidence="2 3">
    <name type="scientific">Cymbomonas tetramitiformis</name>
    <dbReference type="NCBI Taxonomy" id="36881"/>
    <lineage>
        <taxon>Eukaryota</taxon>
        <taxon>Viridiplantae</taxon>
        <taxon>Chlorophyta</taxon>
        <taxon>Pyramimonadophyceae</taxon>
        <taxon>Pyramimonadales</taxon>
        <taxon>Pyramimonadaceae</taxon>
        <taxon>Cymbomonas</taxon>
    </lineage>
</organism>
<feature type="transmembrane region" description="Helical" evidence="1">
    <location>
        <begin position="241"/>
        <end position="263"/>
    </location>
</feature>
<keyword evidence="1" id="KW-0812">Transmembrane</keyword>
<gene>
    <name evidence="2" type="ORF">CYMTET_54490</name>
</gene>
<accession>A0AAE0BGK6</accession>
<dbReference type="PRINTS" id="PR00702">
    <property type="entry name" value="ACRIFLAVINRP"/>
</dbReference>
<evidence type="ECO:0000256" key="1">
    <source>
        <dbReference type="SAM" id="Phobius"/>
    </source>
</evidence>
<feature type="transmembrane region" description="Helical" evidence="1">
    <location>
        <begin position="341"/>
        <end position="360"/>
    </location>
</feature>
<evidence type="ECO:0008006" key="4">
    <source>
        <dbReference type="Google" id="ProtNLM"/>
    </source>
</evidence>
<evidence type="ECO:0000313" key="3">
    <source>
        <dbReference type="Proteomes" id="UP001190700"/>
    </source>
</evidence>
<reference evidence="2 3" key="1">
    <citation type="journal article" date="2015" name="Genome Biol. Evol.">
        <title>Comparative Genomics of a Bacterivorous Green Alga Reveals Evolutionary Causalities and Consequences of Phago-Mixotrophic Mode of Nutrition.</title>
        <authorList>
            <person name="Burns J.A."/>
            <person name="Paasch A."/>
            <person name="Narechania A."/>
            <person name="Kim E."/>
        </authorList>
    </citation>
    <scope>NUCLEOTIDE SEQUENCE [LARGE SCALE GENOMIC DNA]</scope>
    <source>
        <strain evidence="2 3">PLY_AMNH</strain>
    </source>
</reference>
<dbReference type="GO" id="GO:0016020">
    <property type="term" value="C:membrane"/>
    <property type="evidence" value="ECO:0007669"/>
    <property type="project" value="InterPro"/>
</dbReference>
<feature type="transmembrane region" description="Helical" evidence="1">
    <location>
        <begin position="52"/>
        <end position="71"/>
    </location>
</feature>
<dbReference type="SUPFAM" id="SSF82866">
    <property type="entry name" value="Multidrug efflux transporter AcrB transmembrane domain"/>
    <property type="match status" value="1"/>
</dbReference>
<dbReference type="AlphaFoldDB" id="A0AAE0BGK6"/>
<protein>
    <recommendedName>
        <fullName evidence="4">SSD domain-containing protein</fullName>
    </recommendedName>
</protein>
<feature type="transmembrane region" description="Helical" evidence="1">
    <location>
        <begin position="269"/>
        <end position="290"/>
    </location>
</feature>
<dbReference type="Proteomes" id="UP001190700">
    <property type="component" value="Unassembled WGS sequence"/>
</dbReference>
<dbReference type="EMBL" id="LGRX02035325">
    <property type="protein sequence ID" value="KAK3235294.1"/>
    <property type="molecule type" value="Genomic_DNA"/>
</dbReference>
<comment type="caution">
    <text evidence="2">The sequence shown here is derived from an EMBL/GenBank/DDBJ whole genome shotgun (WGS) entry which is preliminary data.</text>
</comment>
<dbReference type="GO" id="GO:0022857">
    <property type="term" value="F:transmembrane transporter activity"/>
    <property type="evidence" value="ECO:0007669"/>
    <property type="project" value="InterPro"/>
</dbReference>
<keyword evidence="1" id="KW-0472">Membrane</keyword>
<keyword evidence="3" id="KW-1185">Reference proteome</keyword>
<dbReference type="PANTHER" id="PTHR10796:SF92">
    <property type="entry name" value="PATCHED-RELATED, ISOFORM A"/>
    <property type="match status" value="1"/>
</dbReference>
<feature type="transmembrane region" description="Helical" evidence="1">
    <location>
        <begin position="302"/>
        <end position="321"/>
    </location>
</feature>
<sequence>MGEKGPLDQCVPMGETLSTAGRETAVHPKRLSHSSTITERYAPLLLTRRGKAAALLFFGTLTVFLTTYGFMNITRGAKWADFLPSDSYVIDFYDVQDEYFGEQVVVDFMTSEVQIGTVEHEDALRTLKKRIEDLEFIEKPVSSWFEQYDSWCDGEGCCGDGVSCLQSWLASNASDAFREDVVLDEAGEVAASRIRVLSLQADTTDGDVDRMNAMRATGDDLPVWSTPFSTTFLWLSRYERIVHYTVQTLLLALSGVFLMNCLFLPLKGAILVTGMVTLVCLNMVGLMSLWDIQLNVASLINLVLAIGFAVDYSAHVAEAFFTGNPKLSADERAMQALSEQGASVLNGGFSTLLAVAFLSLSKSLGFVILFRMFLGLVGFGLLNGLVLLPVLLSLISD</sequence>
<keyword evidence="1" id="KW-1133">Transmembrane helix</keyword>
<dbReference type="InterPro" id="IPR001036">
    <property type="entry name" value="Acrflvin-R"/>
</dbReference>
<dbReference type="InterPro" id="IPR051697">
    <property type="entry name" value="Patched_domain-protein"/>
</dbReference>